<dbReference type="EMBL" id="CAJGYM010000008">
    <property type="protein sequence ID" value="CAD6188148.1"/>
    <property type="molecule type" value="Genomic_DNA"/>
</dbReference>
<dbReference type="Proteomes" id="UP000835052">
    <property type="component" value="Unassembled WGS sequence"/>
</dbReference>
<comment type="caution">
    <text evidence="2">The sequence shown here is derived from an EMBL/GenBank/DDBJ whole genome shotgun (WGS) entry which is preliminary data.</text>
</comment>
<dbReference type="AlphaFoldDB" id="A0A8S1H0B2"/>
<reference evidence="2" key="1">
    <citation type="submission" date="2020-10" db="EMBL/GenBank/DDBJ databases">
        <authorList>
            <person name="Kikuchi T."/>
        </authorList>
    </citation>
    <scope>NUCLEOTIDE SEQUENCE</scope>
    <source>
        <strain evidence="2">NKZ352</strain>
    </source>
</reference>
<protein>
    <submittedName>
        <fullName evidence="2">Uncharacterized protein</fullName>
    </submittedName>
</protein>
<evidence type="ECO:0000313" key="3">
    <source>
        <dbReference type="Proteomes" id="UP000835052"/>
    </source>
</evidence>
<evidence type="ECO:0000313" key="2">
    <source>
        <dbReference type="EMBL" id="CAD6188148.1"/>
    </source>
</evidence>
<sequence>MIPLSNFSYLSLEEGEIRDTSMNSTRSTTELKEKSTDENQNIIGVHLDEINSFSDQPYDEGEFFSDVRKVPLNVLRGIQ</sequence>
<organism evidence="2 3">
    <name type="scientific">Caenorhabditis auriculariae</name>
    <dbReference type="NCBI Taxonomy" id="2777116"/>
    <lineage>
        <taxon>Eukaryota</taxon>
        <taxon>Metazoa</taxon>
        <taxon>Ecdysozoa</taxon>
        <taxon>Nematoda</taxon>
        <taxon>Chromadorea</taxon>
        <taxon>Rhabditida</taxon>
        <taxon>Rhabditina</taxon>
        <taxon>Rhabditomorpha</taxon>
        <taxon>Rhabditoidea</taxon>
        <taxon>Rhabditidae</taxon>
        <taxon>Peloderinae</taxon>
        <taxon>Caenorhabditis</taxon>
    </lineage>
</organism>
<gene>
    <name evidence="2" type="ORF">CAUJ_LOCUS4067</name>
</gene>
<proteinExistence type="predicted"/>
<evidence type="ECO:0000256" key="1">
    <source>
        <dbReference type="SAM" id="MobiDB-lite"/>
    </source>
</evidence>
<keyword evidence="3" id="KW-1185">Reference proteome</keyword>
<name>A0A8S1H0B2_9PELO</name>
<accession>A0A8S1H0B2</accession>
<feature type="region of interest" description="Disordered" evidence="1">
    <location>
        <begin position="18"/>
        <end position="38"/>
    </location>
</feature>